<comment type="pathway">
    <text evidence="3 14">Cofactor biosynthesis; tetrahydrofolate biosynthesis; 7,8-dihydrofolate from 2-amino-4-hydroxy-6-hydroxymethyl-7,8-dihydropteridine diphosphate and 4-aminobenzoate: step 1/2.</text>
</comment>
<dbReference type="PROSITE" id="PS00793">
    <property type="entry name" value="DHPS_2"/>
    <property type="match status" value="1"/>
</dbReference>
<reference evidence="16" key="1">
    <citation type="journal article" date="2014" name="Int. J. Syst. Evol. Microbiol.">
        <title>Complete genome sequence of Corynebacterium casei LMG S-19264T (=DSM 44701T), isolated from a smear-ripened cheese.</title>
        <authorList>
            <consortium name="US DOE Joint Genome Institute (JGI-PGF)"/>
            <person name="Walter F."/>
            <person name="Albersmeier A."/>
            <person name="Kalinowski J."/>
            <person name="Ruckert C."/>
        </authorList>
    </citation>
    <scope>NUCLEOTIDE SEQUENCE</scope>
    <source>
        <strain evidence="16">KCTC 42731</strain>
    </source>
</reference>
<comment type="caution">
    <text evidence="16">The sequence shown here is derived from an EMBL/GenBank/DDBJ whole genome shotgun (WGS) entry which is preliminary data.</text>
</comment>
<evidence type="ECO:0000256" key="1">
    <source>
        <dbReference type="ARBA" id="ARBA00000012"/>
    </source>
</evidence>
<dbReference type="InterPro" id="IPR045031">
    <property type="entry name" value="DHP_synth-like"/>
</dbReference>
<evidence type="ECO:0000256" key="12">
    <source>
        <dbReference type="ARBA" id="ARBA00030193"/>
    </source>
</evidence>
<dbReference type="GO" id="GO:0004156">
    <property type="term" value="F:dihydropteroate synthase activity"/>
    <property type="evidence" value="ECO:0007669"/>
    <property type="project" value="UniProtKB-EC"/>
</dbReference>
<evidence type="ECO:0000259" key="15">
    <source>
        <dbReference type="PROSITE" id="PS50972"/>
    </source>
</evidence>
<dbReference type="InterPro" id="IPR006390">
    <property type="entry name" value="DHP_synth_dom"/>
</dbReference>
<proteinExistence type="inferred from homology"/>
<keyword evidence="8 14" id="KW-0808">Transferase</keyword>
<dbReference type="EC" id="2.5.1.15" evidence="6 14"/>
<comment type="catalytic activity">
    <reaction evidence="1">
        <text>(7,8-dihydropterin-6-yl)methyl diphosphate + 4-aminobenzoate = 7,8-dihydropteroate + diphosphate</text>
        <dbReference type="Rhea" id="RHEA:19949"/>
        <dbReference type="ChEBI" id="CHEBI:17836"/>
        <dbReference type="ChEBI" id="CHEBI:17839"/>
        <dbReference type="ChEBI" id="CHEBI:33019"/>
        <dbReference type="ChEBI" id="CHEBI:72950"/>
        <dbReference type="EC" id="2.5.1.15"/>
    </reaction>
</comment>
<dbReference type="FunFam" id="3.20.20.20:FF:000004">
    <property type="entry name" value="Dihydropteroate synthase"/>
    <property type="match status" value="1"/>
</dbReference>
<reference evidence="16" key="2">
    <citation type="submission" date="2020-09" db="EMBL/GenBank/DDBJ databases">
        <authorList>
            <person name="Sun Q."/>
            <person name="Kim S."/>
        </authorList>
    </citation>
    <scope>NUCLEOTIDE SEQUENCE</scope>
    <source>
        <strain evidence="16">KCTC 42731</strain>
    </source>
</reference>
<protein>
    <recommendedName>
        <fullName evidence="7 14">Dihydropteroate synthase</fullName>
        <shortName evidence="14">DHPS</shortName>
        <ecNumber evidence="6 14">2.5.1.15</ecNumber>
    </recommendedName>
    <alternativeName>
        <fullName evidence="12 14">Dihydropteroate pyrophosphorylase</fullName>
    </alternativeName>
</protein>
<evidence type="ECO:0000256" key="11">
    <source>
        <dbReference type="ARBA" id="ARBA00022909"/>
    </source>
</evidence>
<comment type="function">
    <text evidence="13 14">Catalyzes the condensation of para-aminobenzoate (pABA) with 6-hydroxymethyl-7,8-dihydropterin diphosphate (DHPt-PP) to form 7,8-dihydropteroate (H2Pte), the immediate precursor of folate derivatives.</text>
</comment>
<dbReference type="NCBIfam" id="TIGR01496">
    <property type="entry name" value="DHPS"/>
    <property type="match status" value="1"/>
</dbReference>
<dbReference type="InterPro" id="IPR011005">
    <property type="entry name" value="Dihydropteroate_synth-like_sf"/>
</dbReference>
<evidence type="ECO:0000313" key="17">
    <source>
        <dbReference type="Proteomes" id="UP000623842"/>
    </source>
</evidence>
<dbReference type="EMBL" id="BNCK01000005">
    <property type="protein sequence ID" value="GHF95365.1"/>
    <property type="molecule type" value="Genomic_DNA"/>
</dbReference>
<evidence type="ECO:0000256" key="3">
    <source>
        <dbReference type="ARBA" id="ARBA00004763"/>
    </source>
</evidence>
<dbReference type="InterPro" id="IPR000489">
    <property type="entry name" value="Pterin-binding_dom"/>
</dbReference>
<evidence type="ECO:0000256" key="8">
    <source>
        <dbReference type="ARBA" id="ARBA00022679"/>
    </source>
</evidence>
<dbReference type="Pfam" id="PF00809">
    <property type="entry name" value="Pterin_bind"/>
    <property type="match status" value="1"/>
</dbReference>
<sequence>MNILSPGTPLSLNRQDIQVMGILNVTPDSFSDGGQFASIDNALKQAEQMIEQGASIIDIGGESTRPGAADVLVEEELSRTIPVIKAIKQRFNINVSIDTSKAQVMAEAIAAGADLINDVRALQEPGCLEIVGQSSLPVCLMHMQGQPRTMQHNPQYQDLIGDIKQFFEQRIEDCHEHGIEKERIILDPGFGFGKTVEQNYRLLANLTCFDDFNMPILSGTSRKSMIGKLLERDIEQRLAGSLTTALLAVERGASIIRVHDVQETMDAIKILQITHQLTN</sequence>
<evidence type="ECO:0000256" key="5">
    <source>
        <dbReference type="ARBA" id="ARBA00011738"/>
    </source>
</evidence>
<dbReference type="GO" id="GO:0005829">
    <property type="term" value="C:cytosol"/>
    <property type="evidence" value="ECO:0007669"/>
    <property type="project" value="TreeGrafter"/>
</dbReference>
<dbReference type="GO" id="GO:0046656">
    <property type="term" value="P:folic acid biosynthetic process"/>
    <property type="evidence" value="ECO:0007669"/>
    <property type="project" value="UniProtKB-KW"/>
</dbReference>
<evidence type="ECO:0000256" key="10">
    <source>
        <dbReference type="ARBA" id="ARBA00022842"/>
    </source>
</evidence>
<keyword evidence="17" id="KW-1185">Reference proteome</keyword>
<dbReference type="PANTHER" id="PTHR20941">
    <property type="entry name" value="FOLATE SYNTHESIS PROTEINS"/>
    <property type="match status" value="1"/>
</dbReference>
<dbReference type="GO" id="GO:0046654">
    <property type="term" value="P:tetrahydrofolate biosynthetic process"/>
    <property type="evidence" value="ECO:0007669"/>
    <property type="project" value="TreeGrafter"/>
</dbReference>
<dbReference type="PROSITE" id="PS00792">
    <property type="entry name" value="DHPS_1"/>
    <property type="match status" value="1"/>
</dbReference>
<name>A0A919EMG6_9GAMM</name>
<dbReference type="GO" id="GO:0046872">
    <property type="term" value="F:metal ion binding"/>
    <property type="evidence" value="ECO:0007669"/>
    <property type="project" value="UniProtKB-KW"/>
</dbReference>
<comment type="similarity">
    <text evidence="4 14">Belongs to the DHPS family.</text>
</comment>
<dbReference type="PROSITE" id="PS50972">
    <property type="entry name" value="PTERIN_BINDING"/>
    <property type="match status" value="1"/>
</dbReference>
<dbReference type="PANTHER" id="PTHR20941:SF1">
    <property type="entry name" value="FOLIC ACID SYNTHESIS PROTEIN FOL1"/>
    <property type="match status" value="1"/>
</dbReference>
<evidence type="ECO:0000256" key="9">
    <source>
        <dbReference type="ARBA" id="ARBA00022723"/>
    </source>
</evidence>
<dbReference type="SUPFAM" id="SSF51717">
    <property type="entry name" value="Dihydropteroate synthetase-like"/>
    <property type="match status" value="1"/>
</dbReference>
<dbReference type="AlphaFoldDB" id="A0A919EMG6"/>
<keyword evidence="11 14" id="KW-0289">Folate biosynthesis</keyword>
<organism evidence="16 17">
    <name type="scientific">Thalassotalea marina</name>
    <dbReference type="NCBI Taxonomy" id="1673741"/>
    <lineage>
        <taxon>Bacteria</taxon>
        <taxon>Pseudomonadati</taxon>
        <taxon>Pseudomonadota</taxon>
        <taxon>Gammaproteobacteria</taxon>
        <taxon>Alteromonadales</taxon>
        <taxon>Colwelliaceae</taxon>
        <taxon>Thalassotalea</taxon>
    </lineage>
</organism>
<dbReference type="Gene3D" id="3.20.20.20">
    <property type="entry name" value="Dihydropteroate synthase-like"/>
    <property type="match status" value="1"/>
</dbReference>
<evidence type="ECO:0000256" key="7">
    <source>
        <dbReference type="ARBA" id="ARBA00016919"/>
    </source>
</evidence>
<evidence type="ECO:0000256" key="4">
    <source>
        <dbReference type="ARBA" id="ARBA00009503"/>
    </source>
</evidence>
<keyword evidence="10 14" id="KW-0460">Magnesium</keyword>
<accession>A0A919EMG6</accession>
<comment type="subunit">
    <text evidence="5">Homodimer.</text>
</comment>
<comment type="cofactor">
    <cofactor evidence="2 14">
        <name>Mg(2+)</name>
        <dbReference type="ChEBI" id="CHEBI:18420"/>
    </cofactor>
</comment>
<dbReference type="Proteomes" id="UP000623842">
    <property type="component" value="Unassembled WGS sequence"/>
</dbReference>
<evidence type="ECO:0000256" key="13">
    <source>
        <dbReference type="ARBA" id="ARBA00053449"/>
    </source>
</evidence>
<evidence type="ECO:0000313" key="16">
    <source>
        <dbReference type="EMBL" id="GHF95365.1"/>
    </source>
</evidence>
<evidence type="ECO:0000256" key="2">
    <source>
        <dbReference type="ARBA" id="ARBA00001946"/>
    </source>
</evidence>
<gene>
    <name evidence="16" type="primary">folP</name>
    <name evidence="16" type="ORF">GCM10017161_24600</name>
</gene>
<evidence type="ECO:0000256" key="14">
    <source>
        <dbReference type="RuleBase" id="RU361205"/>
    </source>
</evidence>
<dbReference type="CDD" id="cd00739">
    <property type="entry name" value="DHPS"/>
    <property type="match status" value="1"/>
</dbReference>
<feature type="domain" description="Pterin-binding" evidence="15">
    <location>
        <begin position="17"/>
        <end position="269"/>
    </location>
</feature>
<keyword evidence="9 14" id="KW-0479">Metal-binding</keyword>
<evidence type="ECO:0000256" key="6">
    <source>
        <dbReference type="ARBA" id="ARBA00012458"/>
    </source>
</evidence>